<dbReference type="EMBL" id="JARKHS020005562">
    <property type="protein sequence ID" value="KAK8783434.1"/>
    <property type="molecule type" value="Genomic_DNA"/>
</dbReference>
<gene>
    <name evidence="1" type="ORF">V5799_010201</name>
</gene>
<reference evidence="1 2" key="1">
    <citation type="journal article" date="2023" name="Arcadia Sci">
        <title>De novo assembly of a long-read Amblyomma americanum tick genome.</title>
        <authorList>
            <person name="Chou S."/>
            <person name="Poskanzer K.E."/>
            <person name="Rollins M."/>
            <person name="Thuy-Boun P.S."/>
        </authorList>
    </citation>
    <scope>NUCLEOTIDE SEQUENCE [LARGE SCALE GENOMIC DNA]</scope>
    <source>
        <strain evidence="1">F_SG_1</strain>
        <tissue evidence="1">Salivary glands</tissue>
    </source>
</reference>
<evidence type="ECO:0000313" key="1">
    <source>
        <dbReference type="EMBL" id="KAK8783434.1"/>
    </source>
</evidence>
<name>A0AAQ4F8A8_AMBAM</name>
<evidence type="ECO:0000313" key="2">
    <source>
        <dbReference type="Proteomes" id="UP001321473"/>
    </source>
</evidence>
<comment type="caution">
    <text evidence="1">The sequence shown here is derived from an EMBL/GenBank/DDBJ whole genome shotgun (WGS) entry which is preliminary data.</text>
</comment>
<keyword evidence="2" id="KW-1185">Reference proteome</keyword>
<dbReference type="SUPFAM" id="SSF117281">
    <property type="entry name" value="Kelch motif"/>
    <property type="match status" value="1"/>
</dbReference>
<dbReference type="InterPro" id="IPR015915">
    <property type="entry name" value="Kelch-typ_b-propeller"/>
</dbReference>
<accession>A0AAQ4F8A8</accession>
<dbReference type="Proteomes" id="UP001321473">
    <property type="component" value="Unassembled WGS sequence"/>
</dbReference>
<proteinExistence type="predicted"/>
<dbReference type="AlphaFoldDB" id="A0AAQ4F8A8"/>
<dbReference type="Gene3D" id="2.120.10.80">
    <property type="entry name" value="Kelch-type beta propeller"/>
    <property type="match status" value="1"/>
</dbReference>
<protein>
    <recommendedName>
        <fullName evidence="3">F-box/kelch-repeat protein</fullName>
    </recommendedName>
</protein>
<evidence type="ECO:0008006" key="3">
    <source>
        <dbReference type="Google" id="ProtNLM"/>
    </source>
</evidence>
<organism evidence="1 2">
    <name type="scientific">Amblyomma americanum</name>
    <name type="common">Lone star tick</name>
    <dbReference type="NCBI Taxonomy" id="6943"/>
    <lineage>
        <taxon>Eukaryota</taxon>
        <taxon>Metazoa</taxon>
        <taxon>Ecdysozoa</taxon>
        <taxon>Arthropoda</taxon>
        <taxon>Chelicerata</taxon>
        <taxon>Arachnida</taxon>
        <taxon>Acari</taxon>
        <taxon>Parasitiformes</taxon>
        <taxon>Ixodida</taxon>
        <taxon>Ixodoidea</taxon>
        <taxon>Ixodidae</taxon>
        <taxon>Amblyomminae</taxon>
        <taxon>Amblyomma</taxon>
    </lineage>
</organism>
<sequence length="216" mass="24217">MASAAAYFDSRIWILGGITRSAANRCRVTDAVYEFDQLDGRWFQAASLWAPLAYCLVLTTAESSGEERLWLWGGMDEDGRSLGELRLWKPERRSWKRFWRLQPARHAFCGAVVGNQMCLLGGIESRFRAATDAHTQLDPAQKSVCSGCPIPYPVTGASAVALPSRESSPSLRIAQSEADSLDQATVKMRTVYRRYRQRRKVKEGDEVPDSQLLVVE</sequence>